<organism evidence="1 2">
    <name type="scientific">Caulobacter phage Seuss</name>
    <dbReference type="NCBI Taxonomy" id="1675601"/>
    <lineage>
        <taxon>Viruses</taxon>
        <taxon>Duplodnaviria</taxon>
        <taxon>Heunggongvirae</taxon>
        <taxon>Uroviricota</taxon>
        <taxon>Caudoviricetes</taxon>
        <taxon>Seussvirus</taxon>
        <taxon>Seussvirus seuss</taxon>
    </lineage>
</organism>
<reference evidence="1 2" key="1">
    <citation type="journal article" date="2015" name="Genome Announc.">
        <title>Complete Genome Sequence of Caulobacter crescentus Siphophage Seuss.</title>
        <authorList>
            <person name="Sloan J.M."/>
            <person name="Keene J.L."/>
            <person name="Cahill J.L."/>
            <person name="Rasche E.S."/>
            <person name="Kuty Everett G.F."/>
        </authorList>
    </citation>
    <scope>NUCLEOTIDE SEQUENCE [LARGE SCALE GENOMIC DNA]</scope>
</reference>
<name>A0A0K1LMC0_9CAUD</name>
<gene>
    <name evidence="1" type="ORF">CPT_Seuss88</name>
</gene>
<evidence type="ECO:0000313" key="1">
    <source>
        <dbReference type="EMBL" id="AKU43614.1"/>
    </source>
</evidence>
<evidence type="ECO:0000313" key="2">
    <source>
        <dbReference type="Proteomes" id="UP000221339"/>
    </source>
</evidence>
<protein>
    <submittedName>
        <fullName evidence="1">Uncharacterized protein</fullName>
    </submittedName>
</protein>
<dbReference type="EMBL" id="KT001914">
    <property type="protein sequence ID" value="AKU43614.1"/>
    <property type="molecule type" value="Genomic_DNA"/>
</dbReference>
<accession>A0A0K1LMC0</accession>
<sequence>MLITKIDDNTFELTHIDSKTPPMNLSKDKVREFLLAFKSPAAKTKPFGADKLIWAPTSREAIGIWISAADGSLSVWFQGEQFPITQDQVDQLILNTLALSAQFQAGQVVELTTSFEMYVDPNNFKAGYYCLPVGLEAQVVSVSFTDTGEETYHITATRPENGATLTRLDCHPSWIRPVRPLVAYNCIESGQMCVARNITIKAKSEREAQEAALIEFGKMPRDINWYKTGYVERDAHYYSDITAETLDHQQTAAAEGWTITKAGKIGNLKGGPFTSAQAAYDFVVRQALAGSNIHRHALAQVLSA</sequence>
<proteinExistence type="predicted"/>
<dbReference type="Proteomes" id="UP000221339">
    <property type="component" value="Segment"/>
</dbReference>
<keyword evidence="2" id="KW-1185">Reference proteome</keyword>